<name>A0A2G5BL95_COERN</name>
<dbReference type="AlphaFoldDB" id="A0A2G5BL95"/>
<evidence type="ECO:0000313" key="2">
    <source>
        <dbReference type="EMBL" id="PIA19778.1"/>
    </source>
</evidence>
<reference evidence="2 3" key="1">
    <citation type="journal article" date="2015" name="Genome Biol. Evol.">
        <title>Phylogenomic analyses indicate that early fungi evolved digesting cell walls of algal ancestors of land plants.</title>
        <authorList>
            <person name="Chang Y."/>
            <person name="Wang S."/>
            <person name="Sekimoto S."/>
            <person name="Aerts A.L."/>
            <person name="Choi C."/>
            <person name="Clum A."/>
            <person name="LaButti K.M."/>
            <person name="Lindquist E.A."/>
            <person name="Yee Ngan C."/>
            <person name="Ohm R.A."/>
            <person name="Salamov A.A."/>
            <person name="Grigoriev I.V."/>
            <person name="Spatafora J.W."/>
            <person name="Berbee M.L."/>
        </authorList>
    </citation>
    <scope>NUCLEOTIDE SEQUENCE [LARGE SCALE GENOMIC DNA]</scope>
    <source>
        <strain evidence="2 3">NRRL 1564</strain>
    </source>
</reference>
<dbReference type="InterPro" id="IPR039600">
    <property type="entry name" value="TANGO6/Rtp1"/>
</dbReference>
<dbReference type="PANTHER" id="PTHR20959">
    <property type="entry name" value="TRANSPORT AND GOLGI ORGANIZATION PROTEIN 6 FAMILY MEMBER"/>
    <property type="match status" value="1"/>
</dbReference>
<keyword evidence="3" id="KW-1185">Reference proteome</keyword>
<feature type="non-terminal residue" evidence="2">
    <location>
        <position position="118"/>
    </location>
</feature>
<dbReference type="EMBL" id="KZ303486">
    <property type="protein sequence ID" value="PIA19778.1"/>
    <property type="molecule type" value="Genomic_DNA"/>
</dbReference>
<feature type="domain" description="RNA polymerase II assembly factor Rtp1 C-terminal" evidence="1">
    <location>
        <begin position="3"/>
        <end position="114"/>
    </location>
</feature>
<organism evidence="2 3">
    <name type="scientific">Coemansia reversa (strain ATCC 12441 / NRRL 1564)</name>
    <dbReference type="NCBI Taxonomy" id="763665"/>
    <lineage>
        <taxon>Eukaryota</taxon>
        <taxon>Fungi</taxon>
        <taxon>Fungi incertae sedis</taxon>
        <taxon>Zoopagomycota</taxon>
        <taxon>Kickxellomycotina</taxon>
        <taxon>Kickxellomycetes</taxon>
        <taxon>Kickxellales</taxon>
        <taxon>Kickxellaceae</taxon>
        <taxon>Coemansia</taxon>
    </lineage>
</organism>
<protein>
    <recommendedName>
        <fullName evidence="1">RNA polymerase II assembly factor Rtp1 C-terminal domain-containing protein</fullName>
    </recommendedName>
</protein>
<dbReference type="InterPro" id="IPR019451">
    <property type="entry name" value="Rtp1_C1"/>
</dbReference>
<sequence>KRFNNALRDAHSELVPIKAHGIIELRNMVISKSTALHNTERMDAVISVFVKMVRETDSFLYLNAIRGLSALADHQGHRFIPQLVDMYTDSTCTIDQRLRVGESLQQSIVRAGQMLGEY</sequence>
<dbReference type="OrthoDB" id="39591at2759"/>
<evidence type="ECO:0000313" key="3">
    <source>
        <dbReference type="Proteomes" id="UP000242474"/>
    </source>
</evidence>
<proteinExistence type="predicted"/>
<dbReference type="Proteomes" id="UP000242474">
    <property type="component" value="Unassembled WGS sequence"/>
</dbReference>
<feature type="non-terminal residue" evidence="2">
    <location>
        <position position="1"/>
    </location>
</feature>
<evidence type="ECO:0000259" key="1">
    <source>
        <dbReference type="Pfam" id="PF10363"/>
    </source>
</evidence>
<dbReference type="PANTHER" id="PTHR20959:SF1">
    <property type="entry name" value="TRANSPORT AND GOLGI ORGANIZATION PROTEIN 6 HOMOLOG"/>
    <property type="match status" value="1"/>
</dbReference>
<accession>A0A2G5BL95</accession>
<dbReference type="Pfam" id="PF10363">
    <property type="entry name" value="RTP1_C1"/>
    <property type="match status" value="1"/>
</dbReference>
<gene>
    <name evidence="2" type="ORF">COEREDRAFT_20225</name>
</gene>
<dbReference type="GO" id="GO:0009306">
    <property type="term" value="P:protein secretion"/>
    <property type="evidence" value="ECO:0007669"/>
    <property type="project" value="TreeGrafter"/>
</dbReference>